<comment type="miscellaneous">
    <text evidence="8">The a and c carboxylates of cobyrinate are activated for nucleophilic attack via formation of a phosphorylated intermediate by ATP. CbiA catalyzes first the amidation of the c-carboxylate, and then that of the a-carboxylate.</text>
</comment>
<accession>A0A7C5ALP0</accession>
<dbReference type="Pfam" id="PF01656">
    <property type="entry name" value="CbiA"/>
    <property type="match status" value="1"/>
</dbReference>
<comment type="function">
    <text evidence="8">Catalyzes the ATP-dependent amidation of the two carboxylate groups at positions a and c of cobyrinate, using either L-glutamine or ammonia as the nitrogen source.</text>
</comment>
<dbReference type="InterPro" id="IPR027417">
    <property type="entry name" value="P-loop_NTPase"/>
</dbReference>
<dbReference type="GO" id="GO:0042242">
    <property type="term" value="F:cobyrinic acid a,c-diamide synthase activity"/>
    <property type="evidence" value="ECO:0007669"/>
    <property type="project" value="UniProtKB-UniRule"/>
</dbReference>
<dbReference type="PROSITE" id="PS51274">
    <property type="entry name" value="GATASE_COBBQ"/>
    <property type="match status" value="1"/>
</dbReference>
<comment type="pathway">
    <text evidence="8">Cofactor biosynthesis; adenosylcobalamin biosynthesis; cob(II)yrinate a,c-diamide from sirohydrochlorin (anaerobic route): step 10/10.</text>
</comment>
<keyword evidence="3 8" id="KW-0436">Ligase</keyword>
<dbReference type="PANTHER" id="PTHR43873:SF1">
    <property type="entry name" value="COBYRINATE A,C-DIAMIDE SYNTHASE"/>
    <property type="match status" value="1"/>
</dbReference>
<gene>
    <name evidence="8" type="primary">cbiA</name>
    <name evidence="11" type="ORF">ENW48_04980</name>
</gene>
<dbReference type="EMBL" id="DTKJ01000039">
    <property type="protein sequence ID" value="HGZ11549.1"/>
    <property type="molecule type" value="Genomic_DNA"/>
</dbReference>
<organism evidence="11">
    <name type="scientific">Desulfobacca acetoxidans</name>
    <dbReference type="NCBI Taxonomy" id="60893"/>
    <lineage>
        <taxon>Bacteria</taxon>
        <taxon>Pseudomonadati</taxon>
        <taxon>Thermodesulfobacteriota</taxon>
        <taxon>Desulfobaccia</taxon>
        <taxon>Desulfobaccales</taxon>
        <taxon>Desulfobaccaceae</taxon>
        <taxon>Desulfobacca</taxon>
    </lineage>
</organism>
<sequence length="493" mass="53507">MSRPCPRLLLTALRGGAGKTTLTLGLLAAWRAQGRRVIPFKKGPDYIDPAWHALAAGSPSHNLDPYLMEGDQILALVQRQAQAADLLLIEGNRGLFDGLDVQGTYSTAELAKLLMAPVVMVLDCTMSTRTVAALVLGCQHFDPQVKLVGVILNQVARPRHEAILRASIEQYCGIPVLGAVPRLKCAVFPERHMGLVPPPEHRAARQALKAAQDLAERYLDLPGLWAVACKAPPLPEGSRPLFPGPEILGPVTLGIIRDSAFQFYYPENLEALEKAGARLVFLSALSDSALPPHLDGLYIGGGFPETNAPALAGNSSFRHSLRQAAENGLPIYAECGGLMYLGRTLYTVDGQAFPMVGLLPYDFHMSKSPQGHGYTTLEVVAPNPFFALGTRLKGHEFHYSRIQPEPGPNAVMAFSLGRGTGVGNQRDGFVYKRTLAAFTHLHALGTPEWALGLVRQAWEYQRQRLASLNREILPKEAAPGGETRKVPRGMNFS</sequence>
<keyword evidence="7 8" id="KW-0315">Glutamine amidotransferase</keyword>
<evidence type="ECO:0000313" key="11">
    <source>
        <dbReference type="EMBL" id="HGZ11549.1"/>
    </source>
</evidence>
<dbReference type="Gene3D" id="3.40.50.880">
    <property type="match status" value="1"/>
</dbReference>
<dbReference type="NCBIfam" id="TIGR00379">
    <property type="entry name" value="cobB"/>
    <property type="match status" value="1"/>
</dbReference>
<comment type="domain">
    <text evidence="8">Comprises of two domains. The C-terminal domain contains the binding site for glutamine and catalyzes the hydrolysis of this substrate to glutamate and ammonia. The N-terminal domain is anticipated to bind ATP and cobyrinate and catalyzes the ultimate synthesis of the diamide product. The ammonia produced via the glutaminase domain is probably translocated to the adjacent domain via a molecular tunnel, where it reacts with an activated intermediate.</text>
</comment>
<dbReference type="GO" id="GO:0009236">
    <property type="term" value="P:cobalamin biosynthetic process"/>
    <property type="evidence" value="ECO:0007669"/>
    <property type="project" value="UniProtKB-UniRule"/>
</dbReference>
<dbReference type="PANTHER" id="PTHR43873">
    <property type="entry name" value="COBYRINATE A,C-DIAMIDE SYNTHASE"/>
    <property type="match status" value="1"/>
</dbReference>
<evidence type="ECO:0000256" key="8">
    <source>
        <dbReference type="HAMAP-Rule" id="MF_00027"/>
    </source>
</evidence>
<keyword evidence="5 8" id="KW-0067">ATP-binding</keyword>
<dbReference type="HAMAP" id="MF_00027">
    <property type="entry name" value="CobB_CbiA"/>
    <property type="match status" value="1"/>
</dbReference>
<reference evidence="11" key="1">
    <citation type="journal article" date="2020" name="mSystems">
        <title>Genome- and Community-Level Interaction Insights into Carbon Utilization and Element Cycling Functions of Hydrothermarchaeota in Hydrothermal Sediment.</title>
        <authorList>
            <person name="Zhou Z."/>
            <person name="Liu Y."/>
            <person name="Xu W."/>
            <person name="Pan J."/>
            <person name="Luo Z.H."/>
            <person name="Li M."/>
        </authorList>
    </citation>
    <scope>NUCLEOTIDE SEQUENCE [LARGE SCALE GENOMIC DNA]</scope>
    <source>
        <strain evidence="11">SpSt-853</strain>
    </source>
</reference>
<evidence type="ECO:0000256" key="7">
    <source>
        <dbReference type="ARBA" id="ARBA00022962"/>
    </source>
</evidence>
<dbReference type="GO" id="GO:0005524">
    <property type="term" value="F:ATP binding"/>
    <property type="evidence" value="ECO:0007669"/>
    <property type="project" value="UniProtKB-UniRule"/>
</dbReference>
<keyword evidence="6 8" id="KW-0460">Magnesium</keyword>
<evidence type="ECO:0000256" key="6">
    <source>
        <dbReference type="ARBA" id="ARBA00022842"/>
    </source>
</evidence>
<feature type="domain" description="CobQ/CobB/MinD/ParA nucleotide binding" evidence="9">
    <location>
        <begin position="10"/>
        <end position="185"/>
    </location>
</feature>
<feature type="active site" description="Nucleophile" evidence="8">
    <location>
        <position position="335"/>
    </location>
</feature>
<evidence type="ECO:0000256" key="5">
    <source>
        <dbReference type="ARBA" id="ARBA00022840"/>
    </source>
</evidence>
<comment type="caution">
    <text evidence="11">The sequence shown here is derived from an EMBL/GenBank/DDBJ whole genome shotgun (WGS) entry which is preliminary data.</text>
</comment>
<dbReference type="InterPro" id="IPR002586">
    <property type="entry name" value="CobQ/CobB/MinD/ParA_Nub-bd_dom"/>
</dbReference>
<evidence type="ECO:0000256" key="1">
    <source>
        <dbReference type="ARBA" id="ARBA00001946"/>
    </source>
</evidence>
<dbReference type="Pfam" id="PF07685">
    <property type="entry name" value="GATase_3"/>
    <property type="match status" value="1"/>
</dbReference>
<feature type="site" description="Increases nucleophilicity of active site Cys" evidence="8">
    <location>
        <position position="440"/>
    </location>
</feature>
<dbReference type="InterPro" id="IPR029062">
    <property type="entry name" value="Class_I_gatase-like"/>
</dbReference>
<feature type="domain" description="CobB/CobQ-like glutamine amidotransferase" evidence="10">
    <location>
        <begin position="253"/>
        <end position="445"/>
    </location>
</feature>
<dbReference type="NCBIfam" id="NF002204">
    <property type="entry name" value="PRK01077.1"/>
    <property type="match status" value="1"/>
</dbReference>
<dbReference type="CDD" id="cd03130">
    <property type="entry name" value="GATase1_CobB"/>
    <property type="match status" value="1"/>
</dbReference>
<evidence type="ECO:0000259" key="10">
    <source>
        <dbReference type="Pfam" id="PF07685"/>
    </source>
</evidence>
<dbReference type="InterPro" id="IPR011698">
    <property type="entry name" value="GATase_3"/>
</dbReference>
<dbReference type="SUPFAM" id="SSF52540">
    <property type="entry name" value="P-loop containing nucleoside triphosphate hydrolases"/>
    <property type="match status" value="1"/>
</dbReference>
<dbReference type="AlphaFoldDB" id="A0A7C5ALP0"/>
<protein>
    <recommendedName>
        <fullName evidence="8">Cobyrinate a,c-diamide synthase</fullName>
        <ecNumber evidence="8">6.3.5.11</ecNumber>
    </recommendedName>
    <alternativeName>
        <fullName evidence="8">Cobyrinic acid a,c-diamide synthetase</fullName>
    </alternativeName>
</protein>
<comment type="cofactor">
    <cofactor evidence="1 8">
        <name>Mg(2+)</name>
        <dbReference type="ChEBI" id="CHEBI:18420"/>
    </cofactor>
</comment>
<proteinExistence type="inferred from homology"/>
<dbReference type="InterPro" id="IPR004484">
    <property type="entry name" value="CbiA/CobB_synth"/>
</dbReference>
<dbReference type="SUPFAM" id="SSF52317">
    <property type="entry name" value="Class I glutamine amidotransferase-like"/>
    <property type="match status" value="1"/>
</dbReference>
<evidence type="ECO:0000256" key="2">
    <source>
        <dbReference type="ARBA" id="ARBA00022573"/>
    </source>
</evidence>
<dbReference type="EC" id="6.3.5.11" evidence="8"/>
<comment type="catalytic activity">
    <reaction evidence="8">
        <text>cob(II)yrinate + 2 L-glutamine + 2 ATP + 2 H2O = cob(II)yrinate a,c diamide + 2 L-glutamate + 2 ADP + 2 phosphate + 2 H(+)</text>
        <dbReference type="Rhea" id="RHEA:26289"/>
        <dbReference type="ChEBI" id="CHEBI:15377"/>
        <dbReference type="ChEBI" id="CHEBI:15378"/>
        <dbReference type="ChEBI" id="CHEBI:29985"/>
        <dbReference type="ChEBI" id="CHEBI:30616"/>
        <dbReference type="ChEBI" id="CHEBI:43474"/>
        <dbReference type="ChEBI" id="CHEBI:58359"/>
        <dbReference type="ChEBI" id="CHEBI:58537"/>
        <dbReference type="ChEBI" id="CHEBI:58894"/>
        <dbReference type="ChEBI" id="CHEBI:456216"/>
        <dbReference type="EC" id="6.3.5.11"/>
    </reaction>
</comment>
<evidence type="ECO:0000256" key="3">
    <source>
        <dbReference type="ARBA" id="ARBA00022598"/>
    </source>
</evidence>
<name>A0A7C5ALP0_9BACT</name>
<keyword evidence="2 8" id="KW-0169">Cobalamin biosynthesis</keyword>
<evidence type="ECO:0000259" key="9">
    <source>
        <dbReference type="Pfam" id="PF01656"/>
    </source>
</evidence>
<dbReference type="UniPathway" id="UPA00148">
    <property type="reaction ID" value="UER00231"/>
</dbReference>
<dbReference type="CDD" id="cd05388">
    <property type="entry name" value="CobB_N"/>
    <property type="match status" value="1"/>
</dbReference>
<keyword evidence="4 8" id="KW-0547">Nucleotide-binding</keyword>
<evidence type="ECO:0000256" key="4">
    <source>
        <dbReference type="ARBA" id="ARBA00022741"/>
    </source>
</evidence>
<comment type="similarity">
    <text evidence="8">Belongs to the CobB/CbiA family.</text>
</comment>
<dbReference type="Gene3D" id="3.40.50.300">
    <property type="entry name" value="P-loop containing nucleotide triphosphate hydrolases"/>
    <property type="match status" value="1"/>
</dbReference>